<name>A0A6J8CMH1_MYTCO</name>
<feature type="chain" id="PRO_5026714701" evidence="1">
    <location>
        <begin position="18"/>
        <end position="304"/>
    </location>
</feature>
<sequence length="304" mass="33741">MLLGVLVGLLTSAGCQAKLSVIGTNLTYNGHQIFLSGANQAWVNYAHDFGHNHYSKGMSTFETTLSDIQSHLGNSVRVWLHIEGESTPQFDNNGYVTGIDNTLISDMRAYLQAAKRHNILIFFSLWNAAVTSKSHYRLNGLMVDTRQLQSYIDHALKPIAYPLKNEKALGGWDMINEPEGEIKPGGSSSEPCFDTTHLSGSREGWAGRLFVNWQAAAIKKVDPGAMVTVGSWNTKTDTDTMGFHNLYSDYCLVKAGGKQSQSFSNFRLNKPMVIGEFNQEHGARMSSEFMFEWAYTKGYSGAWT</sequence>
<dbReference type="Proteomes" id="UP000507470">
    <property type="component" value="Unassembled WGS sequence"/>
</dbReference>
<dbReference type="AlphaFoldDB" id="A0A6J8CMH1"/>
<proteinExistence type="predicted"/>
<reference evidence="2 3" key="1">
    <citation type="submission" date="2020-06" db="EMBL/GenBank/DDBJ databases">
        <authorList>
            <person name="Li R."/>
            <person name="Bekaert M."/>
        </authorList>
    </citation>
    <scope>NUCLEOTIDE SEQUENCE [LARGE SCALE GENOMIC DNA]</scope>
    <source>
        <strain evidence="3">wild</strain>
    </source>
</reference>
<evidence type="ECO:0000313" key="3">
    <source>
        <dbReference type="Proteomes" id="UP000507470"/>
    </source>
</evidence>
<organism evidence="2 3">
    <name type="scientific">Mytilus coruscus</name>
    <name type="common">Sea mussel</name>
    <dbReference type="NCBI Taxonomy" id="42192"/>
    <lineage>
        <taxon>Eukaryota</taxon>
        <taxon>Metazoa</taxon>
        <taxon>Spiralia</taxon>
        <taxon>Lophotrochozoa</taxon>
        <taxon>Mollusca</taxon>
        <taxon>Bivalvia</taxon>
        <taxon>Autobranchia</taxon>
        <taxon>Pteriomorphia</taxon>
        <taxon>Mytilida</taxon>
        <taxon>Mytiloidea</taxon>
        <taxon>Mytilidae</taxon>
        <taxon>Mytilinae</taxon>
        <taxon>Mytilus</taxon>
    </lineage>
</organism>
<dbReference type="InterPro" id="IPR017853">
    <property type="entry name" value="GH"/>
</dbReference>
<gene>
    <name evidence="2" type="ORF">MCOR_30778</name>
</gene>
<dbReference type="Gene3D" id="3.20.20.80">
    <property type="entry name" value="Glycosidases"/>
    <property type="match status" value="1"/>
</dbReference>
<keyword evidence="3" id="KW-1185">Reference proteome</keyword>
<dbReference type="OrthoDB" id="406631at2759"/>
<evidence type="ECO:0000313" key="2">
    <source>
        <dbReference type="EMBL" id="CAC5396182.1"/>
    </source>
</evidence>
<dbReference type="EMBL" id="CACVKT020005606">
    <property type="protein sequence ID" value="CAC5396182.1"/>
    <property type="molecule type" value="Genomic_DNA"/>
</dbReference>
<dbReference type="PANTHER" id="PTHR37398">
    <property type="entry name" value="ENDO-BETA-1,4-MANNANASE"/>
    <property type="match status" value="1"/>
</dbReference>
<feature type="signal peptide" evidence="1">
    <location>
        <begin position="1"/>
        <end position="17"/>
    </location>
</feature>
<dbReference type="PANTHER" id="PTHR37398:SF3">
    <property type="entry name" value="GLYCOSIDE HYDROLASE FAMILY 5 DOMAIN-CONTAINING PROTEIN"/>
    <property type="match status" value="1"/>
</dbReference>
<protein>
    <submittedName>
        <fullName evidence="2">Mannan endo-1,4-beta-mannosidase</fullName>
    </submittedName>
</protein>
<dbReference type="SUPFAM" id="SSF51445">
    <property type="entry name" value="(Trans)glycosidases"/>
    <property type="match status" value="1"/>
</dbReference>
<accession>A0A6J8CMH1</accession>
<keyword evidence="1" id="KW-0732">Signal</keyword>
<evidence type="ECO:0000256" key="1">
    <source>
        <dbReference type="SAM" id="SignalP"/>
    </source>
</evidence>